<dbReference type="InterPro" id="IPR036116">
    <property type="entry name" value="FN3_sf"/>
</dbReference>
<keyword evidence="1" id="KW-0732">Signal</keyword>
<dbReference type="PROSITE" id="PS50853">
    <property type="entry name" value="FN3"/>
    <property type="match status" value="1"/>
</dbReference>
<dbReference type="InterPro" id="IPR028994">
    <property type="entry name" value="Integrin_alpha_N"/>
</dbReference>
<dbReference type="CDD" id="cd00063">
    <property type="entry name" value="FN3"/>
    <property type="match status" value="1"/>
</dbReference>
<dbReference type="SUPFAM" id="SSF49265">
    <property type="entry name" value="Fibronectin type III"/>
    <property type="match status" value="1"/>
</dbReference>
<dbReference type="Pfam" id="PF21348">
    <property type="entry name" value="RGL11_C"/>
    <property type="match status" value="2"/>
</dbReference>
<comment type="caution">
    <text evidence="3">The sequence shown here is derived from an EMBL/GenBank/DDBJ whole genome shotgun (WGS) entry which is preliminary data.</text>
</comment>
<dbReference type="InterPro" id="IPR034641">
    <property type="entry name" value="RGL11"/>
</dbReference>
<feature type="chain" id="PRO_5040501287" evidence="1">
    <location>
        <begin position="23"/>
        <end position="942"/>
    </location>
</feature>
<dbReference type="PANTHER" id="PTHR43118:SF1">
    <property type="entry name" value="RHAMNOGALACTURONAN LYASE (EUROFUNG)"/>
    <property type="match status" value="1"/>
</dbReference>
<name>A0A9Q4B5D1_SALAG</name>
<sequence length="942" mass="106787">MRKKTFMLVLIFMLTWSFMLPSFESQSHTAYAHKDKGVKGLQITNVTADSVTLDWKSYKKADSYHIYWADKDTENMTYKHIDTVKDTSYTFERSTHVEHYFKVTAVRNGKEMATSKTVVSHTGKEFNIQLENLDRGLIALPNDDGIFLSWRLLGHEVDGYSDNGMTGAHFNVYRDGEKIANVKDSTNYTDKKGENTSEYTVKAVINGEEIDDSQSVIPWEEDYYDLPLQKPQDGVTPVGEAYTYHANDMSVGDVTGDGQYEFVVKWDPSNSKDVSQKGYTGNTYIDTYTFDGQLLYRIDLGVNIRSGAHYTQFLVYDFDGNGHAELMFKTAPGTKIMRFDENGDVVSENYITMPSEDIEAGYSHDDDYRMSNDDYIEHLVQLFMNWHEHEEVVNEQWPKTLEESFGIESRYSYPLSRGDAESLVDYFIDEYAPERSGRNELRDFEGFVLEGPEYLTVFNGETGEELETIHYKPERHDDGLMWGDYAMARIEPGNRVDRFLAGVAYLNGGEPSAIFARGYYTRTTLVSYDWDGESLHEKWYVDSGWAPMTNPFNDSPHGVDGTDEEFGTITTQGAHSLSVADVDGDGKQEIIYGAATIDHDGSLLYSSKDTLPEDSADPGTTVRLGHGDALHVADINPDRPGQEIYMVFEGGPWAPYGYALRDAETGEVIYGGYTGEDTGRGMVGDIDPTKRGLETWAVGLWTADGEYIGPEAPGTNMNIKWSPNMTTQIINGAIDVTPTIDDWQEGRLLTAEGTLTNNYTKGNPSLVADIFGDWREELLVRTEDSSAIRIYMNNEETDRKLYTLMHDAQYRTGIAWQNVGYNQPSYPSFYFASDMDWKYVPIPIAYYPGLEDQPSRDPFEVLESATNDYISDGIIKGPLIRQLEHSLRQASQQRERGNEGQAVHFIKKYTEHLNKKKNNRYVTSEAKEILTKLAEKVIEEWS</sequence>
<dbReference type="InterPro" id="IPR041624">
    <property type="entry name" value="RGI_lyase"/>
</dbReference>
<dbReference type="InterPro" id="IPR013783">
    <property type="entry name" value="Ig-like_fold"/>
</dbReference>
<dbReference type="Proteomes" id="UP001057753">
    <property type="component" value="Unassembled WGS sequence"/>
</dbReference>
<dbReference type="Pfam" id="PF22888">
    <property type="entry name" value="FIMAH"/>
    <property type="match status" value="1"/>
</dbReference>
<dbReference type="CDD" id="cd10318">
    <property type="entry name" value="RGL11"/>
    <property type="match status" value="1"/>
</dbReference>
<dbReference type="Gene3D" id="2.60.40.10">
    <property type="entry name" value="Immunoglobulins"/>
    <property type="match status" value="2"/>
</dbReference>
<feature type="signal peptide" evidence="1">
    <location>
        <begin position="1"/>
        <end position="22"/>
    </location>
</feature>
<evidence type="ECO:0000256" key="1">
    <source>
        <dbReference type="SAM" id="SignalP"/>
    </source>
</evidence>
<evidence type="ECO:0000313" key="3">
    <source>
        <dbReference type="EMBL" id="MCR6098435.1"/>
    </source>
</evidence>
<evidence type="ECO:0000313" key="4">
    <source>
        <dbReference type="Proteomes" id="UP001057753"/>
    </source>
</evidence>
<protein>
    <submittedName>
        <fullName evidence="3">Rhamnogalacturonan lyase</fullName>
    </submittedName>
</protein>
<organism evidence="3 4">
    <name type="scientific">Salipaludibacillus agaradhaerens</name>
    <name type="common">Bacillus agaradhaerens</name>
    <dbReference type="NCBI Taxonomy" id="76935"/>
    <lineage>
        <taxon>Bacteria</taxon>
        <taxon>Bacillati</taxon>
        <taxon>Bacillota</taxon>
        <taxon>Bacilli</taxon>
        <taxon>Bacillales</taxon>
        <taxon>Bacillaceae</taxon>
    </lineage>
</organism>
<feature type="domain" description="Fibronectin type-III" evidence="2">
    <location>
        <begin position="37"/>
        <end position="125"/>
    </location>
</feature>
<keyword evidence="4" id="KW-1185">Reference proteome</keyword>
<dbReference type="PANTHER" id="PTHR43118">
    <property type="entry name" value="RHAMNOGALACTURONAN LYASE (EUROFUNG)"/>
    <property type="match status" value="1"/>
</dbReference>
<gene>
    <name evidence="3" type="ORF">HXA33_18115</name>
</gene>
<evidence type="ECO:0000259" key="2">
    <source>
        <dbReference type="PROSITE" id="PS50853"/>
    </source>
</evidence>
<reference evidence="3" key="1">
    <citation type="submission" date="2020-06" db="EMBL/GenBank/DDBJ databases">
        <title>Insight into the genomes of haloalkaliphilic bacilli from Kenyan soda lakes.</title>
        <authorList>
            <person name="Mwirichia R."/>
            <person name="Villamizar G.C."/>
            <person name="Poehlein A."/>
            <person name="Mugweru J."/>
            <person name="Kipnyargis A."/>
            <person name="Kiplimo D."/>
            <person name="Orwa P."/>
            <person name="Daniel R."/>
        </authorList>
    </citation>
    <scope>NUCLEOTIDE SEQUENCE</scope>
    <source>
        <strain evidence="3">B1096_S55</strain>
    </source>
</reference>
<dbReference type="InterPro" id="IPR054470">
    <property type="entry name" value="FIMAH_dom"/>
</dbReference>
<dbReference type="GO" id="GO:0016829">
    <property type="term" value="F:lyase activity"/>
    <property type="evidence" value="ECO:0007669"/>
    <property type="project" value="UniProtKB-KW"/>
</dbReference>
<keyword evidence="3" id="KW-0456">Lyase</keyword>
<proteinExistence type="predicted"/>
<dbReference type="Pfam" id="PF18370">
    <property type="entry name" value="RGI_lyase"/>
    <property type="match status" value="1"/>
</dbReference>
<dbReference type="InterPro" id="IPR003961">
    <property type="entry name" value="FN3_dom"/>
</dbReference>
<dbReference type="AlphaFoldDB" id="A0A9Q4B5D1"/>
<dbReference type="SUPFAM" id="SSF69318">
    <property type="entry name" value="Integrin alpha N-terminal domain"/>
    <property type="match status" value="1"/>
</dbReference>
<accession>A0A9Q4B5D1</accession>
<dbReference type="EMBL" id="JABXYM010000001">
    <property type="protein sequence ID" value="MCR6098435.1"/>
    <property type="molecule type" value="Genomic_DNA"/>
</dbReference>
<dbReference type="InterPro" id="IPR049366">
    <property type="entry name" value="RGL11_C"/>
</dbReference>
<dbReference type="RefSeq" id="WP_257822734.1">
    <property type="nucleotide sequence ID" value="NZ_JABXYM010000001.1"/>
</dbReference>